<dbReference type="Proteomes" id="UP000236319">
    <property type="component" value="Unassembled WGS sequence"/>
</dbReference>
<comment type="caution">
    <text evidence="1">The sequence shown here is derived from an EMBL/GenBank/DDBJ whole genome shotgun (WGS) entry which is preliminary data.</text>
</comment>
<protein>
    <submittedName>
        <fullName evidence="1">Maltooligosaccharide ABC transportor ATP-binding protein, putative</fullName>
    </submittedName>
</protein>
<dbReference type="RefSeq" id="XP_028867146.1">
    <property type="nucleotide sequence ID" value="XM_029011313.1"/>
</dbReference>
<gene>
    <name evidence="1" type="ORF">BOVATA_023960</name>
</gene>
<dbReference type="GO" id="GO:0005524">
    <property type="term" value="F:ATP binding"/>
    <property type="evidence" value="ECO:0007669"/>
    <property type="project" value="UniProtKB-KW"/>
</dbReference>
<keyword evidence="1" id="KW-0067">ATP-binding</keyword>
<sequence>MQVRNHILCYIFCQICLDLAHDCGRSPDLLLSFSVEIINGAGKLADCCLKFIFDLLIKFSDKRILLNHFPHFPQFTVHGLGCAITGGGRCGDILSCLVKLTVKLIYSRLDLVQNIAKFADA</sequence>
<accession>A0A2H6KD30</accession>
<reference evidence="1 2" key="1">
    <citation type="journal article" date="2017" name="BMC Genomics">
        <title>Whole-genome assembly of Babesia ovata and comparative genomics between closely related pathogens.</title>
        <authorList>
            <person name="Yamagishi J."/>
            <person name="Asada M."/>
            <person name="Hakimi H."/>
            <person name="Tanaka T.Q."/>
            <person name="Sugimoto C."/>
            <person name="Kawazu S."/>
        </authorList>
    </citation>
    <scope>NUCLEOTIDE SEQUENCE [LARGE SCALE GENOMIC DNA]</scope>
    <source>
        <strain evidence="1 2">Miyake</strain>
    </source>
</reference>
<dbReference type="AlphaFoldDB" id="A0A2H6KD30"/>
<organism evidence="1 2">
    <name type="scientific">Babesia ovata</name>
    <dbReference type="NCBI Taxonomy" id="189622"/>
    <lineage>
        <taxon>Eukaryota</taxon>
        <taxon>Sar</taxon>
        <taxon>Alveolata</taxon>
        <taxon>Apicomplexa</taxon>
        <taxon>Aconoidasida</taxon>
        <taxon>Piroplasmida</taxon>
        <taxon>Babesiidae</taxon>
        <taxon>Babesia</taxon>
    </lineage>
</organism>
<dbReference type="GeneID" id="39874673"/>
<evidence type="ECO:0000313" key="1">
    <source>
        <dbReference type="EMBL" id="GBE60903.1"/>
    </source>
</evidence>
<evidence type="ECO:0000313" key="2">
    <source>
        <dbReference type="Proteomes" id="UP000236319"/>
    </source>
</evidence>
<proteinExistence type="predicted"/>
<keyword evidence="2" id="KW-1185">Reference proteome</keyword>
<dbReference type="VEuPathDB" id="PiroplasmaDB:BOVATA_023960"/>
<dbReference type="EMBL" id="BDSA01000002">
    <property type="protein sequence ID" value="GBE60903.1"/>
    <property type="molecule type" value="Genomic_DNA"/>
</dbReference>
<keyword evidence="1" id="KW-0547">Nucleotide-binding</keyword>
<name>A0A2H6KD30_9APIC</name>